<dbReference type="EC" id="2.3.2.27" evidence="3"/>
<evidence type="ECO:0000256" key="9">
    <source>
        <dbReference type="ARBA" id="ARBA00022853"/>
    </source>
</evidence>
<dbReference type="Pfam" id="PF13923">
    <property type="entry name" value="zf-C3HC4_2"/>
    <property type="match status" value="1"/>
</dbReference>
<accession>A0A565BG04</accession>
<dbReference type="PROSITE" id="PS50089">
    <property type="entry name" value="ZF_RING_2"/>
    <property type="match status" value="2"/>
</dbReference>
<dbReference type="AlphaFoldDB" id="A0A565BG04"/>
<evidence type="ECO:0000256" key="5">
    <source>
        <dbReference type="ARBA" id="ARBA00022723"/>
    </source>
</evidence>
<evidence type="ECO:0000313" key="18">
    <source>
        <dbReference type="EMBL" id="VVB00233.1"/>
    </source>
</evidence>
<dbReference type="InterPro" id="IPR015947">
    <property type="entry name" value="PUA-like_sf"/>
</dbReference>
<dbReference type="Proteomes" id="UP000489600">
    <property type="component" value="Unassembled WGS sequence"/>
</dbReference>
<reference evidence="18" key="1">
    <citation type="submission" date="2019-07" db="EMBL/GenBank/DDBJ databases">
        <authorList>
            <person name="Dittberner H."/>
        </authorList>
    </citation>
    <scope>NUCLEOTIDE SEQUENCE [LARGE SCALE GENOMIC DNA]</scope>
</reference>
<evidence type="ECO:0000256" key="6">
    <source>
        <dbReference type="ARBA" id="ARBA00022771"/>
    </source>
</evidence>
<evidence type="ECO:0000256" key="4">
    <source>
        <dbReference type="ARBA" id="ARBA00022679"/>
    </source>
</evidence>
<feature type="domain" description="RING-type" evidence="16">
    <location>
        <begin position="134"/>
        <end position="174"/>
    </location>
</feature>
<keyword evidence="11 13" id="KW-0539">Nucleus</keyword>
<comment type="caution">
    <text evidence="18">The sequence shown here is derived from an EMBL/GenBank/DDBJ whole genome shotgun (WGS) entry which is preliminary data.</text>
</comment>
<dbReference type="SUPFAM" id="SSF57903">
    <property type="entry name" value="FYVE/PHD zinc finger"/>
    <property type="match status" value="1"/>
</dbReference>
<feature type="compositionally biased region" description="Basic and acidic residues" evidence="14">
    <location>
        <begin position="588"/>
        <end position="603"/>
    </location>
</feature>
<dbReference type="InterPro" id="IPR027370">
    <property type="entry name" value="Znf-RING_euk"/>
</dbReference>
<evidence type="ECO:0000256" key="14">
    <source>
        <dbReference type="SAM" id="MobiDB-lite"/>
    </source>
</evidence>
<dbReference type="GO" id="GO:0008270">
    <property type="term" value="F:zinc ion binding"/>
    <property type="evidence" value="ECO:0007669"/>
    <property type="project" value="UniProtKB-KW"/>
</dbReference>
<comment type="catalytic activity">
    <reaction evidence="1">
        <text>S-ubiquitinyl-[E2 ubiquitin-conjugating enzyme]-L-cysteine + [acceptor protein]-L-lysine = [E2 ubiquitin-conjugating enzyme]-L-cysteine + N(6)-ubiquitinyl-[acceptor protein]-L-lysine.</text>
        <dbReference type="EC" id="2.3.2.27"/>
    </reaction>
</comment>
<dbReference type="GO" id="GO:0016567">
    <property type="term" value="P:protein ubiquitination"/>
    <property type="evidence" value="ECO:0007669"/>
    <property type="project" value="UniProtKB-UniPathway"/>
</dbReference>
<evidence type="ECO:0000256" key="2">
    <source>
        <dbReference type="ARBA" id="ARBA00004906"/>
    </source>
</evidence>
<protein>
    <recommendedName>
        <fullName evidence="3">RING-type E3 ubiquitin transferase</fullName>
        <ecNumber evidence="3">2.3.2.27</ecNumber>
    </recommendedName>
</protein>
<dbReference type="PROSITE" id="PS50016">
    <property type="entry name" value="ZF_PHD_2"/>
    <property type="match status" value="1"/>
</dbReference>
<gene>
    <name evidence="18" type="ORF">ANE_LOCUS10677</name>
</gene>
<evidence type="ECO:0000256" key="10">
    <source>
        <dbReference type="ARBA" id="ARBA00023125"/>
    </source>
</evidence>
<evidence type="ECO:0000256" key="8">
    <source>
        <dbReference type="ARBA" id="ARBA00022833"/>
    </source>
</evidence>
<evidence type="ECO:0000256" key="12">
    <source>
        <dbReference type="PROSITE-ProRule" id="PRU00175"/>
    </source>
</evidence>
<keyword evidence="19" id="KW-1185">Reference proteome</keyword>
<dbReference type="SMART" id="SM00466">
    <property type="entry name" value="SRA"/>
    <property type="match status" value="1"/>
</dbReference>
<dbReference type="InterPro" id="IPR001841">
    <property type="entry name" value="Znf_RING"/>
</dbReference>
<evidence type="ECO:0000256" key="13">
    <source>
        <dbReference type="PROSITE-ProRule" id="PRU00358"/>
    </source>
</evidence>
<feature type="domain" description="YDG" evidence="17">
    <location>
        <begin position="264"/>
        <end position="412"/>
    </location>
</feature>
<dbReference type="InterPro" id="IPR017907">
    <property type="entry name" value="Znf_RING_CS"/>
</dbReference>
<keyword evidence="10" id="KW-0238">DNA-binding</keyword>
<proteinExistence type="predicted"/>
<keyword evidence="7" id="KW-0833">Ubl conjugation pathway</keyword>
<dbReference type="PROSITE" id="PS01359">
    <property type="entry name" value="ZF_PHD_1"/>
    <property type="match status" value="1"/>
</dbReference>
<evidence type="ECO:0000256" key="3">
    <source>
        <dbReference type="ARBA" id="ARBA00012483"/>
    </source>
</evidence>
<dbReference type="InterPro" id="IPR001965">
    <property type="entry name" value="Znf_PHD"/>
</dbReference>
<name>A0A565BG04_9BRAS</name>
<keyword evidence="8" id="KW-0862">Zinc</keyword>
<evidence type="ECO:0000259" key="17">
    <source>
        <dbReference type="PROSITE" id="PS51015"/>
    </source>
</evidence>
<keyword evidence="4" id="KW-0808">Transferase</keyword>
<evidence type="ECO:0000259" key="15">
    <source>
        <dbReference type="PROSITE" id="PS50016"/>
    </source>
</evidence>
<dbReference type="Gene3D" id="3.30.40.10">
    <property type="entry name" value="Zinc/RING finger domain, C3HC4 (zinc finger)"/>
    <property type="match status" value="3"/>
</dbReference>
<evidence type="ECO:0000259" key="16">
    <source>
        <dbReference type="PROSITE" id="PS50089"/>
    </source>
</evidence>
<dbReference type="InterPro" id="IPR019786">
    <property type="entry name" value="Zinc_finger_PHD-type_CS"/>
</dbReference>
<dbReference type="UniPathway" id="UPA00143"/>
<dbReference type="SMART" id="SM00184">
    <property type="entry name" value="RING"/>
    <property type="match status" value="2"/>
</dbReference>
<evidence type="ECO:0000313" key="19">
    <source>
        <dbReference type="Proteomes" id="UP000489600"/>
    </source>
</evidence>
<dbReference type="GO" id="GO:0005634">
    <property type="term" value="C:nucleus"/>
    <property type="evidence" value="ECO:0007669"/>
    <property type="project" value="UniProtKB-SubCell"/>
</dbReference>
<dbReference type="PROSITE" id="PS00518">
    <property type="entry name" value="ZF_RING_1"/>
    <property type="match status" value="1"/>
</dbReference>
<dbReference type="SMART" id="SM00249">
    <property type="entry name" value="PHD"/>
    <property type="match status" value="1"/>
</dbReference>
<evidence type="ECO:0000256" key="1">
    <source>
        <dbReference type="ARBA" id="ARBA00000900"/>
    </source>
</evidence>
<feature type="region of interest" description="Disordered" evidence="14">
    <location>
        <begin position="588"/>
        <end position="611"/>
    </location>
</feature>
<dbReference type="Gene3D" id="2.30.280.10">
    <property type="entry name" value="SRA-YDG"/>
    <property type="match status" value="1"/>
</dbReference>
<dbReference type="GO" id="GO:0003677">
    <property type="term" value="F:DNA binding"/>
    <property type="evidence" value="ECO:0007669"/>
    <property type="project" value="UniProtKB-KW"/>
</dbReference>
<keyword evidence="6 12" id="KW-0863">Zinc-finger</keyword>
<organism evidence="18 19">
    <name type="scientific">Arabis nemorensis</name>
    <dbReference type="NCBI Taxonomy" id="586526"/>
    <lineage>
        <taxon>Eukaryota</taxon>
        <taxon>Viridiplantae</taxon>
        <taxon>Streptophyta</taxon>
        <taxon>Embryophyta</taxon>
        <taxon>Tracheophyta</taxon>
        <taxon>Spermatophyta</taxon>
        <taxon>Magnoliopsida</taxon>
        <taxon>eudicotyledons</taxon>
        <taxon>Gunneridae</taxon>
        <taxon>Pentapetalae</taxon>
        <taxon>rosids</taxon>
        <taxon>malvids</taxon>
        <taxon>Brassicales</taxon>
        <taxon>Brassicaceae</taxon>
        <taxon>Arabideae</taxon>
        <taxon>Arabis</taxon>
    </lineage>
</organism>
<dbReference type="EMBL" id="CABITT030000004">
    <property type="protein sequence ID" value="VVB00233.1"/>
    <property type="molecule type" value="Genomic_DNA"/>
</dbReference>
<dbReference type="InterPro" id="IPR019787">
    <property type="entry name" value="Znf_PHD-finger"/>
</dbReference>
<dbReference type="InterPro" id="IPR045134">
    <property type="entry name" value="UHRF1/2-like"/>
</dbReference>
<dbReference type="OrthoDB" id="2270193at2759"/>
<dbReference type="InterPro" id="IPR003105">
    <property type="entry name" value="SRA_YDG"/>
</dbReference>
<dbReference type="Pfam" id="PF02182">
    <property type="entry name" value="SAD_SRA"/>
    <property type="match status" value="1"/>
</dbReference>
<dbReference type="SUPFAM" id="SSF88697">
    <property type="entry name" value="PUA domain-like"/>
    <property type="match status" value="1"/>
</dbReference>
<dbReference type="PANTHER" id="PTHR14140">
    <property type="entry name" value="E3 UBIQUITIN-PROTEIN LIGASE UHRF-RELATED"/>
    <property type="match status" value="1"/>
</dbReference>
<comment type="pathway">
    <text evidence="2">Protein modification; protein ubiquitination.</text>
</comment>
<dbReference type="InterPro" id="IPR036987">
    <property type="entry name" value="SRA-YDG_sf"/>
</dbReference>
<keyword evidence="5" id="KW-0479">Metal-binding</keyword>
<dbReference type="GO" id="GO:0044027">
    <property type="term" value="P:negative regulation of gene expression via chromosomal CpG island methylation"/>
    <property type="evidence" value="ECO:0007669"/>
    <property type="project" value="TreeGrafter"/>
</dbReference>
<dbReference type="Pfam" id="PF13445">
    <property type="entry name" value="zf-RING_UBOX"/>
    <property type="match status" value="1"/>
</dbReference>
<dbReference type="InterPro" id="IPR011011">
    <property type="entry name" value="Znf_FYVE_PHD"/>
</dbReference>
<dbReference type="SUPFAM" id="SSF57850">
    <property type="entry name" value="RING/U-box"/>
    <property type="match status" value="2"/>
</dbReference>
<dbReference type="PROSITE" id="PS51015">
    <property type="entry name" value="YDG"/>
    <property type="match status" value="1"/>
</dbReference>
<comment type="subcellular location">
    <subcellularLocation>
        <location evidence="13">Nucleus</location>
    </subcellularLocation>
</comment>
<sequence length="611" mass="67592">MAIGPQLPCDGDDVCMRCKTKPPTEECLTCATCVTPWHVDCLSSPPQSLASTTQWTCPDCSGDSDLVPVTGNPGIGSDESGIVAAIRAIEADVTLTESQKAKKRQQLMSGKADVEVEEEKKNGVVASLDENFICSICKGMLKRPVSTPCGHNFCLECFNEWVVKKKKYNCPSCRTKFTKTFAENIKINLTLVSAIRLSNVPETAAVAAPKHYHFISIKNDHLPDKAYRTARAKKTGIANAASGKRFVTTPRDHFGPIPAENDPKNNRGVLVGDSWSDRQACKQWGAHNPHISGIAGQSKHGAQSVAVAGGYKDDVDHGEYILYTGSGGRDLSRNRRTNDKQSSDQTFAKANEALRLSCQMGYPVRVVRSDKEKTAYAPKKGVRYDGVYRVEKCWRTVGEQGTFKVCRYLLVRCDNEPAPWTSDEHGDRPRPLPDIPELEKAIDLYERKESPSWDFDEADGRWKWVKAPPASKLAMNPEGRKNMRKSKGADNSTIRDKLLKGFNCTICKNVMSLPVTTPCAHNFCKACLESTFAGVTQIRERSRGGRTLRSQKNIMKCPSCTTDICDFLQNPQVDNKISSSCIVYGEQRTDGSDREAEEERRGDCSTNGRKL</sequence>
<dbReference type="PANTHER" id="PTHR14140:SF38">
    <property type="entry name" value="RING-TYPE E3 UBIQUITIN TRANSFERASE"/>
    <property type="match status" value="1"/>
</dbReference>
<dbReference type="InterPro" id="IPR013083">
    <property type="entry name" value="Znf_RING/FYVE/PHD"/>
</dbReference>
<evidence type="ECO:0000256" key="7">
    <source>
        <dbReference type="ARBA" id="ARBA00022786"/>
    </source>
</evidence>
<keyword evidence="9" id="KW-0156">Chromatin regulator</keyword>
<dbReference type="FunFam" id="2.30.280.10:FF:000002">
    <property type="entry name" value="E3 ubiquitin-protein ligase ORTHRUS 2"/>
    <property type="match status" value="1"/>
</dbReference>
<feature type="domain" description="PHD-type" evidence="15">
    <location>
        <begin position="12"/>
        <end position="63"/>
    </location>
</feature>
<dbReference type="GO" id="GO:0061630">
    <property type="term" value="F:ubiquitin protein ligase activity"/>
    <property type="evidence" value="ECO:0007669"/>
    <property type="project" value="UniProtKB-EC"/>
</dbReference>
<feature type="domain" description="RING-type" evidence="16">
    <location>
        <begin position="504"/>
        <end position="561"/>
    </location>
</feature>
<evidence type="ECO:0000256" key="11">
    <source>
        <dbReference type="ARBA" id="ARBA00023242"/>
    </source>
</evidence>